<dbReference type="EMBL" id="FWXT01000003">
    <property type="protein sequence ID" value="SMC93672.1"/>
    <property type="molecule type" value="Genomic_DNA"/>
</dbReference>
<organism evidence="1 2">
    <name type="scientific">Pedobacter africanus</name>
    <dbReference type="NCBI Taxonomy" id="151894"/>
    <lineage>
        <taxon>Bacteria</taxon>
        <taxon>Pseudomonadati</taxon>
        <taxon>Bacteroidota</taxon>
        <taxon>Sphingobacteriia</taxon>
        <taxon>Sphingobacteriales</taxon>
        <taxon>Sphingobacteriaceae</taxon>
        <taxon>Pedobacter</taxon>
    </lineage>
</organism>
<dbReference type="STRING" id="151894.SAMN04488524_3469"/>
<dbReference type="Gene3D" id="3.10.450.50">
    <property type="match status" value="1"/>
</dbReference>
<proteinExistence type="predicted"/>
<protein>
    <recommendedName>
        <fullName evidence="3">Lumazine-binding</fullName>
    </recommendedName>
</protein>
<evidence type="ECO:0000313" key="2">
    <source>
        <dbReference type="Proteomes" id="UP000192756"/>
    </source>
</evidence>
<gene>
    <name evidence="1" type="ORF">SAMN04488524_3469</name>
</gene>
<dbReference type="OrthoDB" id="792876at2"/>
<name>A0A1W2D980_9SPHI</name>
<dbReference type="AlphaFoldDB" id="A0A1W2D980"/>
<sequence length="141" mass="15905">MRTTILMSLAVLGIVAFTSSIDPVKGLNAKPDLVIGAFIDAQMHNDAKLIKVILDDDAVINVSRGKTIIKHTKNELLSFYKKIGYVTLNCKASYEILSESESVIVSRVDFKFDHFTQQNFLTIQKDKDNNWKVVNVNRFNV</sequence>
<dbReference type="RefSeq" id="WP_144008984.1">
    <property type="nucleotide sequence ID" value="NZ_FWXT01000003.1"/>
</dbReference>
<evidence type="ECO:0008006" key="3">
    <source>
        <dbReference type="Google" id="ProtNLM"/>
    </source>
</evidence>
<evidence type="ECO:0000313" key="1">
    <source>
        <dbReference type="EMBL" id="SMC93672.1"/>
    </source>
</evidence>
<reference evidence="2" key="1">
    <citation type="submission" date="2017-04" db="EMBL/GenBank/DDBJ databases">
        <authorList>
            <person name="Varghese N."/>
            <person name="Submissions S."/>
        </authorList>
    </citation>
    <scope>NUCLEOTIDE SEQUENCE [LARGE SCALE GENOMIC DNA]</scope>
    <source>
        <strain evidence="2">DSM 12126</strain>
    </source>
</reference>
<dbReference type="Proteomes" id="UP000192756">
    <property type="component" value="Unassembled WGS sequence"/>
</dbReference>
<keyword evidence="2" id="KW-1185">Reference proteome</keyword>
<accession>A0A1W2D980</accession>